<evidence type="ECO:0000313" key="4">
    <source>
        <dbReference type="EMBL" id="KPL81853.1"/>
    </source>
</evidence>
<accession>A0A0P6XZC0</accession>
<dbReference type="SUPFAM" id="SSF51445">
    <property type="entry name" value="(Trans)glycosidases"/>
    <property type="match status" value="1"/>
</dbReference>
<dbReference type="Proteomes" id="UP000050501">
    <property type="component" value="Unassembled WGS sequence"/>
</dbReference>
<evidence type="ECO:0000256" key="2">
    <source>
        <dbReference type="ARBA" id="ARBA00023295"/>
    </source>
</evidence>
<evidence type="ECO:0000313" key="5">
    <source>
        <dbReference type="Proteomes" id="UP000050501"/>
    </source>
</evidence>
<organism evidence="4 5">
    <name type="scientific">Levilinea saccharolytica</name>
    <dbReference type="NCBI Taxonomy" id="229921"/>
    <lineage>
        <taxon>Bacteria</taxon>
        <taxon>Bacillati</taxon>
        <taxon>Chloroflexota</taxon>
        <taxon>Anaerolineae</taxon>
        <taxon>Anaerolineales</taxon>
        <taxon>Anaerolineaceae</taxon>
        <taxon>Levilinea</taxon>
    </lineage>
</organism>
<protein>
    <recommendedName>
        <fullName evidence="3">Glycosyl hydrolase family 13 catalytic domain-containing protein</fullName>
    </recommendedName>
</protein>
<dbReference type="STRING" id="229921.ADN01_09795"/>
<reference evidence="4 5" key="1">
    <citation type="submission" date="2015-07" db="EMBL/GenBank/DDBJ databases">
        <title>Genome sequence of Levilinea saccharolytica DSM 16555.</title>
        <authorList>
            <person name="Hemp J."/>
            <person name="Ward L.M."/>
            <person name="Pace L.A."/>
            <person name="Fischer W.W."/>
        </authorList>
    </citation>
    <scope>NUCLEOTIDE SEQUENCE [LARGE SCALE GENOMIC DNA]</scope>
    <source>
        <strain evidence="4 5">KIBI-1</strain>
    </source>
</reference>
<dbReference type="SMART" id="SM00642">
    <property type="entry name" value="Aamy"/>
    <property type="match status" value="1"/>
</dbReference>
<keyword evidence="5" id="KW-1185">Reference proteome</keyword>
<dbReference type="InterPro" id="IPR013780">
    <property type="entry name" value="Glyco_hydro_b"/>
</dbReference>
<dbReference type="AlphaFoldDB" id="A0A0P6XZC0"/>
<evidence type="ECO:0000256" key="1">
    <source>
        <dbReference type="ARBA" id="ARBA00022801"/>
    </source>
</evidence>
<dbReference type="Gene3D" id="2.60.40.1180">
    <property type="entry name" value="Golgi alpha-mannosidase II"/>
    <property type="match status" value="1"/>
</dbReference>
<evidence type="ECO:0000259" key="3">
    <source>
        <dbReference type="SMART" id="SM00642"/>
    </source>
</evidence>
<feature type="domain" description="Glycosyl hydrolase family 13 catalytic" evidence="3">
    <location>
        <begin position="14"/>
        <end position="373"/>
    </location>
</feature>
<dbReference type="InterPro" id="IPR006047">
    <property type="entry name" value="GH13_cat_dom"/>
</dbReference>
<name>A0A0P6XZC0_9CHLR</name>
<dbReference type="PANTHER" id="PTHR10357:SF210">
    <property type="entry name" value="MALTODEXTRIN GLUCOSIDASE"/>
    <property type="match status" value="1"/>
</dbReference>
<dbReference type="Pfam" id="PF00128">
    <property type="entry name" value="Alpha-amylase"/>
    <property type="match status" value="1"/>
</dbReference>
<dbReference type="PATRIC" id="fig|229921.5.peg.3795"/>
<gene>
    <name evidence="4" type="ORF">ADN01_09795</name>
</gene>
<dbReference type="RefSeq" id="WP_062418097.1">
    <property type="nucleotide sequence ID" value="NZ_LGCM01000035.1"/>
</dbReference>
<dbReference type="CDD" id="cd11338">
    <property type="entry name" value="AmyAc_CMD"/>
    <property type="match status" value="1"/>
</dbReference>
<dbReference type="Gene3D" id="3.20.20.80">
    <property type="entry name" value="Glycosidases"/>
    <property type="match status" value="1"/>
</dbReference>
<sequence length="466" mass="53208">MSVPDWVFDAVFYQIFPDRFANGDLHNDPPNLQAWNSQPELHSFYGGDLQGIIEKLDHLTELGVNALYLNPIFLAPSPHRYNTTDYFTIDDKLGTMADFRALLEAAHARGIRVILDGVFNHTGRGFFAFADILENQEHSPYQDWYHIHHFPVDAYNPGELKDYVGWWGIKSLPKLNTDTPAVRAYLLRVARYWMEQGADGWRLDVPNEIDDDAFWAEFRQVVRETNAQAYLLGEIWEASPRWVSEGHFDGLMNYPLREGVIALLNGEIQVSQFRTRMEDLLAQYSLEQALAMYNPLGTHDTARIYTVLNGQIALLRLAYLIQFAFPGAPAIYYGDEIGLAGGKDPDCRRTFPWDPQRWKMEIFEWVQQLTAARKEMTALRRGEFASLFVDDAGGVYAFSRQSQDDLAVAVIHARAEVQEILLPLKGAWKPGQKVRDWMSGTEMQVEADGLRLSLQPYQGMLLHAAD</sequence>
<dbReference type="GO" id="GO:0016798">
    <property type="term" value="F:hydrolase activity, acting on glycosyl bonds"/>
    <property type="evidence" value="ECO:0007669"/>
    <property type="project" value="UniProtKB-KW"/>
</dbReference>
<dbReference type="PANTHER" id="PTHR10357">
    <property type="entry name" value="ALPHA-AMYLASE FAMILY MEMBER"/>
    <property type="match status" value="1"/>
</dbReference>
<keyword evidence="2" id="KW-0326">Glycosidase</keyword>
<keyword evidence="1" id="KW-0378">Hydrolase</keyword>
<comment type="caution">
    <text evidence="4">The sequence shown here is derived from an EMBL/GenBank/DDBJ whole genome shotgun (WGS) entry which is preliminary data.</text>
</comment>
<proteinExistence type="predicted"/>
<dbReference type="GO" id="GO:0005975">
    <property type="term" value="P:carbohydrate metabolic process"/>
    <property type="evidence" value="ECO:0007669"/>
    <property type="project" value="InterPro"/>
</dbReference>
<dbReference type="EMBL" id="LGCM01000035">
    <property type="protein sequence ID" value="KPL81853.1"/>
    <property type="molecule type" value="Genomic_DNA"/>
</dbReference>
<dbReference type="SUPFAM" id="SSF51011">
    <property type="entry name" value="Glycosyl hydrolase domain"/>
    <property type="match status" value="1"/>
</dbReference>
<dbReference type="InterPro" id="IPR017853">
    <property type="entry name" value="GH"/>
</dbReference>